<dbReference type="InterPro" id="IPR001451">
    <property type="entry name" value="Hexapep"/>
</dbReference>
<dbReference type="GO" id="GO:0016740">
    <property type="term" value="F:transferase activity"/>
    <property type="evidence" value="ECO:0007669"/>
    <property type="project" value="UniProtKB-KW"/>
</dbReference>
<dbReference type="EMBL" id="BSKO01000001">
    <property type="protein sequence ID" value="GLO66979.1"/>
    <property type="molecule type" value="Genomic_DNA"/>
</dbReference>
<dbReference type="Gene3D" id="2.160.10.10">
    <property type="entry name" value="Hexapeptide repeat proteins"/>
    <property type="match status" value="1"/>
</dbReference>
<protein>
    <submittedName>
        <fullName evidence="1">Transferase YtoA</fullName>
    </submittedName>
</protein>
<gene>
    <name evidence="1" type="primary">ytoA</name>
    <name evidence="1" type="ORF">MACH08_27630</name>
</gene>
<proteinExistence type="predicted"/>
<dbReference type="Proteomes" id="UP001275436">
    <property type="component" value="Unassembled WGS sequence"/>
</dbReference>
<dbReference type="InterPro" id="IPR050484">
    <property type="entry name" value="Transf_Hexapept/Carb_Anhydrase"/>
</dbReference>
<evidence type="ECO:0000313" key="1">
    <source>
        <dbReference type="EMBL" id="GLO66979.1"/>
    </source>
</evidence>
<comment type="caution">
    <text evidence="1">The sequence shown here is derived from an EMBL/GenBank/DDBJ whole genome shotgun (WGS) entry which is preliminary data.</text>
</comment>
<dbReference type="SUPFAM" id="SSF51161">
    <property type="entry name" value="Trimeric LpxA-like enzymes"/>
    <property type="match status" value="1"/>
</dbReference>
<reference evidence="1 2" key="1">
    <citation type="submission" date="2023-02" db="EMBL/GenBank/DDBJ databases">
        <title>Oceanobacillus kimchii IFOP_LL358 isolated form Alexandrium catenella lab strain.</title>
        <authorList>
            <person name="Gajardo G."/>
            <person name="Ueki S."/>
            <person name="Maruyama F."/>
        </authorList>
    </citation>
    <scope>NUCLEOTIDE SEQUENCE [LARGE SCALE GENOMIC DNA]</scope>
    <source>
        <strain evidence="1 2">IFOP_LL358</strain>
    </source>
</reference>
<sequence length="173" mass="19121">MIEQYNNIYPTIHPTAFIAKDAVVNGDVMIEENVSIWFHTVIRGDVSKTTIGKRTNIQDLCMLHQSPGQPLVIEDDVTVGHQVTLHSAIVRKKALIGMGSIVLDGAEIGENAFLGAGSLVPPGKKIPAHTLAMGRPAKFVRELTEDDYKEMARVRNSYVEKGQYYKKNTNMGK</sequence>
<keyword evidence="2" id="KW-1185">Reference proteome</keyword>
<name>A0ABQ5TN15_9BACI</name>
<organism evidence="1 2">
    <name type="scientific">Oceanobacillus kimchii</name>
    <dbReference type="NCBI Taxonomy" id="746691"/>
    <lineage>
        <taxon>Bacteria</taxon>
        <taxon>Bacillati</taxon>
        <taxon>Bacillota</taxon>
        <taxon>Bacilli</taxon>
        <taxon>Bacillales</taxon>
        <taxon>Bacillaceae</taxon>
        <taxon>Oceanobacillus</taxon>
    </lineage>
</organism>
<dbReference type="RefSeq" id="WP_017797426.1">
    <property type="nucleotide sequence ID" value="NZ_BSKO01000001.1"/>
</dbReference>
<dbReference type="PANTHER" id="PTHR13061">
    <property type="entry name" value="DYNACTIN SUBUNIT P25"/>
    <property type="match status" value="1"/>
</dbReference>
<dbReference type="Pfam" id="PF00132">
    <property type="entry name" value="Hexapep"/>
    <property type="match status" value="2"/>
</dbReference>
<dbReference type="InterPro" id="IPR011004">
    <property type="entry name" value="Trimer_LpxA-like_sf"/>
</dbReference>
<accession>A0ABQ5TN15</accession>
<keyword evidence="1" id="KW-0808">Transferase</keyword>
<dbReference type="PANTHER" id="PTHR13061:SF29">
    <property type="entry name" value="GAMMA CARBONIC ANHYDRASE-LIKE 1, MITOCHONDRIAL-RELATED"/>
    <property type="match status" value="1"/>
</dbReference>
<dbReference type="InterPro" id="IPR047324">
    <property type="entry name" value="LbH_gamma_CA-like"/>
</dbReference>
<dbReference type="CDD" id="cd04645">
    <property type="entry name" value="LbH_gamma_CA_like"/>
    <property type="match status" value="1"/>
</dbReference>
<evidence type="ECO:0000313" key="2">
    <source>
        <dbReference type="Proteomes" id="UP001275436"/>
    </source>
</evidence>